<dbReference type="Proteomes" id="UP000054928">
    <property type="component" value="Unassembled WGS sequence"/>
</dbReference>
<sequence length="231" mass="26167">MTDWYTQNIYLLAKILSSGPLVFALVYTIINMRVRQHFFGSGEVREVALFKAHTRVIRILSLGCIVLQTVLGISITKFPSTNSTYSFALIRPVLNVTVYSLGFMTSTHGAFRLAYILLLSHIVVTDTFAEVSIAMVINCLEREGMRCGDSALSLSLNELIFLKRRELVSLFLTPWILLETAYLCVAIGFCSNRYSSRLLSHSRPTFNIKTALLTHFSNDTIKPESRRYHSR</sequence>
<feature type="transmembrane region" description="Helical" evidence="1">
    <location>
        <begin position="12"/>
        <end position="30"/>
    </location>
</feature>
<keyword evidence="1" id="KW-1133">Transmembrane helix</keyword>
<feature type="transmembrane region" description="Helical" evidence="1">
    <location>
        <begin position="113"/>
        <end position="137"/>
    </location>
</feature>
<dbReference type="GeneID" id="36399971"/>
<feature type="transmembrane region" description="Helical" evidence="1">
    <location>
        <begin position="84"/>
        <end position="101"/>
    </location>
</feature>
<evidence type="ECO:0000313" key="3">
    <source>
        <dbReference type="Proteomes" id="UP000054928"/>
    </source>
</evidence>
<keyword evidence="1" id="KW-0472">Membrane</keyword>
<evidence type="ECO:0000313" key="2">
    <source>
        <dbReference type="EMBL" id="CEG37314.1"/>
    </source>
</evidence>
<organism evidence="2 3">
    <name type="scientific">Plasmopara halstedii</name>
    <name type="common">Downy mildew of sunflower</name>
    <dbReference type="NCBI Taxonomy" id="4781"/>
    <lineage>
        <taxon>Eukaryota</taxon>
        <taxon>Sar</taxon>
        <taxon>Stramenopiles</taxon>
        <taxon>Oomycota</taxon>
        <taxon>Peronosporomycetes</taxon>
        <taxon>Peronosporales</taxon>
        <taxon>Peronosporaceae</taxon>
        <taxon>Plasmopara</taxon>
    </lineage>
</organism>
<protein>
    <submittedName>
        <fullName evidence="2">Uncharacterized protein</fullName>
    </submittedName>
</protein>
<name>A0A0P1A9C8_PLAHL</name>
<dbReference type="OMA" id="TISEVHY"/>
<accession>A0A0P1A9C8</accession>
<reference evidence="3" key="1">
    <citation type="submission" date="2014-09" db="EMBL/GenBank/DDBJ databases">
        <authorList>
            <person name="Sharma Rahul"/>
            <person name="Thines Marco"/>
        </authorList>
    </citation>
    <scope>NUCLEOTIDE SEQUENCE [LARGE SCALE GENOMIC DNA]</scope>
</reference>
<dbReference type="EMBL" id="CCYD01000286">
    <property type="protein sequence ID" value="CEG37314.1"/>
    <property type="molecule type" value="Genomic_DNA"/>
</dbReference>
<keyword evidence="3" id="KW-1185">Reference proteome</keyword>
<dbReference type="OrthoDB" id="69165at2759"/>
<keyword evidence="1" id="KW-0812">Transmembrane</keyword>
<feature type="transmembrane region" description="Helical" evidence="1">
    <location>
        <begin position="167"/>
        <end position="190"/>
    </location>
</feature>
<dbReference type="RefSeq" id="XP_024573683.1">
    <property type="nucleotide sequence ID" value="XM_024722625.1"/>
</dbReference>
<dbReference type="AlphaFoldDB" id="A0A0P1A9C8"/>
<proteinExistence type="predicted"/>
<evidence type="ECO:0000256" key="1">
    <source>
        <dbReference type="SAM" id="Phobius"/>
    </source>
</evidence>
<feature type="transmembrane region" description="Helical" evidence="1">
    <location>
        <begin position="59"/>
        <end position="78"/>
    </location>
</feature>